<dbReference type="InterPro" id="IPR001444">
    <property type="entry name" value="Flag_bb_rod_N"/>
</dbReference>
<dbReference type="GO" id="GO:0071978">
    <property type="term" value="P:bacterial-type flagellum-dependent swarming motility"/>
    <property type="evidence" value="ECO:0007669"/>
    <property type="project" value="TreeGrafter"/>
</dbReference>
<evidence type="ECO:0000259" key="5">
    <source>
        <dbReference type="Pfam" id="PF22692"/>
    </source>
</evidence>
<dbReference type="Pfam" id="PF22692">
    <property type="entry name" value="LlgE_F_G_D1"/>
    <property type="match status" value="1"/>
</dbReference>
<dbReference type="InterPro" id="IPR020013">
    <property type="entry name" value="Flagellar_FlgE/F/G"/>
</dbReference>
<keyword evidence="6" id="KW-0282">Flagellum</keyword>
<keyword evidence="2" id="KW-0975">Bacterial flagellum</keyword>
<dbReference type="Proteomes" id="UP000003240">
    <property type="component" value="Unassembled WGS sequence"/>
</dbReference>
<evidence type="ECO:0000259" key="4">
    <source>
        <dbReference type="Pfam" id="PF06429"/>
    </source>
</evidence>
<dbReference type="NCBIfam" id="TIGR02490">
    <property type="entry name" value="flgF"/>
    <property type="match status" value="1"/>
</dbReference>
<evidence type="ECO:0000256" key="1">
    <source>
        <dbReference type="ARBA" id="ARBA00009677"/>
    </source>
</evidence>
<dbReference type="EMBL" id="AFGF01000079">
    <property type="protein sequence ID" value="EGO64072.1"/>
    <property type="molecule type" value="Genomic_DNA"/>
</dbReference>
<dbReference type="OrthoDB" id="9804559at2"/>
<sequence length="253" mass="27226">MIRGVYSSASGMLAESLRTDVTANNLANANTTGYKKDVAVNKDFASLLIKRINDGQEENIGRLGVGVQVDEVVTMHDMGVTRVTGNPLDLAIEGKGFFAVETPTGVCYTRNGNFTRDSLGQLVTQDGYRVLGQGGAIQLDGSTIIGQNGSVRVTLTDDDQAEAIEVGQLQFVEFDNEKQLRKIGDSLYVYEGEQPPAQASGIIQQGMLEGSNVNVVTEMVNMITGYRAYEISAKVVQTHDTLLDKAANEVGRV</sequence>
<name>F7NIU9_9FIRM</name>
<dbReference type="InterPro" id="IPR019776">
    <property type="entry name" value="Flagellar_basal_body_rod_CS"/>
</dbReference>
<reference evidence="6 7" key="1">
    <citation type="journal article" date="2011" name="EMBO J.">
        <title>Structural diversity of bacterial flagellar motors.</title>
        <authorList>
            <person name="Chen S."/>
            <person name="Beeby M."/>
            <person name="Murphy G.E."/>
            <person name="Leadbetter J.R."/>
            <person name="Hendrixson D.R."/>
            <person name="Briegel A."/>
            <person name="Li Z."/>
            <person name="Shi J."/>
            <person name="Tocheva E.I."/>
            <person name="Muller A."/>
            <person name="Dobro M.J."/>
            <person name="Jensen G.J."/>
        </authorList>
    </citation>
    <scope>NUCLEOTIDE SEQUENCE [LARGE SCALE GENOMIC DNA]</scope>
    <source>
        <strain evidence="6 7">DSM 6540</strain>
    </source>
</reference>
<dbReference type="NCBIfam" id="TIGR03506">
    <property type="entry name" value="FlgEFG_subfam"/>
    <property type="match status" value="1"/>
</dbReference>
<dbReference type="SUPFAM" id="SSF117143">
    <property type="entry name" value="Flagellar hook protein flgE"/>
    <property type="match status" value="1"/>
</dbReference>
<accession>F7NIU9</accession>
<evidence type="ECO:0000259" key="3">
    <source>
        <dbReference type="Pfam" id="PF00460"/>
    </source>
</evidence>
<dbReference type="InterPro" id="IPR037925">
    <property type="entry name" value="FlgE/F/G-like"/>
</dbReference>
<dbReference type="PROSITE" id="PS00588">
    <property type="entry name" value="FLAGELLA_BB_ROD"/>
    <property type="match status" value="1"/>
</dbReference>
<dbReference type="InterPro" id="IPR012836">
    <property type="entry name" value="FlgF"/>
</dbReference>
<dbReference type="AlphaFoldDB" id="F7NIU9"/>
<dbReference type="PANTHER" id="PTHR30435:SF19">
    <property type="entry name" value="FLAGELLAR BASAL-BODY ROD PROTEIN FLGG"/>
    <property type="match status" value="1"/>
</dbReference>
<proteinExistence type="inferred from homology"/>
<dbReference type="RefSeq" id="WP_004573280.1">
    <property type="nucleotide sequence ID" value="NZ_AFGF01000079.1"/>
</dbReference>
<dbReference type="eggNOG" id="COG4786">
    <property type="taxonomic scope" value="Bacteria"/>
</dbReference>
<keyword evidence="6" id="KW-0969">Cilium</keyword>
<dbReference type="Pfam" id="PF06429">
    <property type="entry name" value="Flg_bbr_C"/>
    <property type="match status" value="1"/>
</dbReference>
<organism evidence="6 7">
    <name type="scientific">Acetonema longum DSM 6540</name>
    <dbReference type="NCBI Taxonomy" id="1009370"/>
    <lineage>
        <taxon>Bacteria</taxon>
        <taxon>Bacillati</taxon>
        <taxon>Bacillota</taxon>
        <taxon>Negativicutes</taxon>
        <taxon>Acetonemataceae</taxon>
        <taxon>Acetonema</taxon>
    </lineage>
</organism>
<dbReference type="STRING" id="1009370.ALO_10009"/>
<dbReference type="PANTHER" id="PTHR30435">
    <property type="entry name" value="FLAGELLAR PROTEIN"/>
    <property type="match status" value="1"/>
</dbReference>
<keyword evidence="6" id="KW-0966">Cell projection</keyword>
<evidence type="ECO:0000313" key="7">
    <source>
        <dbReference type="Proteomes" id="UP000003240"/>
    </source>
</evidence>
<gene>
    <name evidence="6" type="ORF">ALO_10009</name>
</gene>
<feature type="domain" description="Flagellar basal body rod protein N-terminal" evidence="3">
    <location>
        <begin position="6"/>
        <end position="35"/>
    </location>
</feature>
<comment type="caution">
    <text evidence="6">The sequence shown here is derived from an EMBL/GenBank/DDBJ whole genome shotgun (WGS) entry which is preliminary data.</text>
</comment>
<dbReference type="InterPro" id="IPR053967">
    <property type="entry name" value="LlgE_F_G-like_D1"/>
</dbReference>
<feature type="domain" description="Flagellar basal-body/hook protein C-terminal" evidence="4">
    <location>
        <begin position="204"/>
        <end position="248"/>
    </location>
</feature>
<evidence type="ECO:0000256" key="2">
    <source>
        <dbReference type="RuleBase" id="RU362116"/>
    </source>
</evidence>
<dbReference type="InterPro" id="IPR010930">
    <property type="entry name" value="Flg_bb/hook_C_dom"/>
</dbReference>
<evidence type="ECO:0000313" key="6">
    <source>
        <dbReference type="EMBL" id="EGO64072.1"/>
    </source>
</evidence>
<keyword evidence="7" id="KW-1185">Reference proteome</keyword>
<feature type="domain" description="Flagellar hook protein FlgE/F/G-like D1" evidence="5">
    <location>
        <begin position="91"/>
        <end position="152"/>
    </location>
</feature>
<dbReference type="Pfam" id="PF00460">
    <property type="entry name" value="Flg_bb_rod"/>
    <property type="match status" value="1"/>
</dbReference>
<protein>
    <submittedName>
        <fullName evidence="6">Flagellar basal-body rod protein FlgF</fullName>
    </submittedName>
</protein>
<comment type="subcellular location">
    <subcellularLocation>
        <location evidence="2">Bacterial flagellum basal body</location>
    </subcellularLocation>
</comment>
<dbReference type="GO" id="GO:0030694">
    <property type="term" value="C:bacterial-type flagellum basal body, rod"/>
    <property type="evidence" value="ECO:0007669"/>
    <property type="project" value="InterPro"/>
</dbReference>
<comment type="similarity">
    <text evidence="1 2">Belongs to the flagella basal body rod proteins family.</text>
</comment>